<evidence type="ECO:0000313" key="2">
    <source>
        <dbReference type="Proteomes" id="UP000366872"/>
    </source>
</evidence>
<keyword evidence="2" id="KW-1185">Reference proteome</keyword>
<name>A0A6C2U4P3_PONDE</name>
<dbReference type="Proteomes" id="UP000366872">
    <property type="component" value="Unassembled WGS sequence"/>
</dbReference>
<protein>
    <submittedName>
        <fullName evidence="1">Uncharacterized protein</fullName>
    </submittedName>
</protein>
<evidence type="ECO:0000313" key="1">
    <source>
        <dbReference type="EMBL" id="VGO14799.1"/>
    </source>
</evidence>
<organism evidence="1 2">
    <name type="scientific">Pontiella desulfatans</name>
    <dbReference type="NCBI Taxonomy" id="2750659"/>
    <lineage>
        <taxon>Bacteria</taxon>
        <taxon>Pseudomonadati</taxon>
        <taxon>Kiritimatiellota</taxon>
        <taxon>Kiritimatiellia</taxon>
        <taxon>Kiritimatiellales</taxon>
        <taxon>Pontiellaceae</taxon>
        <taxon>Pontiella</taxon>
    </lineage>
</organism>
<gene>
    <name evidence="1" type="ORF">PDESU_03368</name>
</gene>
<reference evidence="1 2" key="1">
    <citation type="submission" date="2019-04" db="EMBL/GenBank/DDBJ databases">
        <authorList>
            <person name="Van Vliet M D."/>
        </authorList>
    </citation>
    <scope>NUCLEOTIDE SEQUENCE [LARGE SCALE GENOMIC DNA]</scope>
    <source>
        <strain evidence="1 2">F1</strain>
    </source>
</reference>
<proteinExistence type="predicted"/>
<sequence>MCLMKILFPTSCQTGVLAREGRIIKSNSREIKSLKTDRTTRIKHCLKRRCNSYARLGAGIRKLSGTLPPLVVRHPSPRPARTILSALLSMVSFGNAFGIPDLSTSVSTTRPRRACRRRTLRYSHSPRPLGTFPISNGERRWQCNRRQGRRFPQTLPGQT</sequence>
<accession>A0A6C2U4P3</accession>
<dbReference type="AlphaFoldDB" id="A0A6C2U4P3"/>
<dbReference type="EMBL" id="CAAHFG010000002">
    <property type="protein sequence ID" value="VGO14799.1"/>
    <property type="molecule type" value="Genomic_DNA"/>
</dbReference>